<gene>
    <name evidence="2" type="ORF">PXEA_LOCUS36648</name>
</gene>
<reference evidence="2" key="1">
    <citation type="submission" date="2018-11" db="EMBL/GenBank/DDBJ databases">
        <authorList>
            <consortium name="Pathogen Informatics"/>
        </authorList>
    </citation>
    <scope>NUCLEOTIDE SEQUENCE</scope>
</reference>
<name>A0A3S5B8L9_9PLAT</name>
<evidence type="ECO:0000313" key="2">
    <source>
        <dbReference type="EMBL" id="VEL43208.1"/>
    </source>
</evidence>
<comment type="caution">
    <text evidence="2">The sequence shown here is derived from an EMBL/GenBank/DDBJ whole genome shotgun (WGS) entry which is preliminary data.</text>
</comment>
<accession>A0A3S5B8L9</accession>
<organism evidence="2 3">
    <name type="scientific">Protopolystoma xenopodis</name>
    <dbReference type="NCBI Taxonomy" id="117903"/>
    <lineage>
        <taxon>Eukaryota</taxon>
        <taxon>Metazoa</taxon>
        <taxon>Spiralia</taxon>
        <taxon>Lophotrochozoa</taxon>
        <taxon>Platyhelminthes</taxon>
        <taxon>Monogenea</taxon>
        <taxon>Polyopisthocotylea</taxon>
        <taxon>Polystomatidea</taxon>
        <taxon>Polystomatidae</taxon>
        <taxon>Protopolystoma</taxon>
    </lineage>
</organism>
<dbReference type="PANTHER" id="PTHR16078:SF1">
    <property type="entry name" value="COILED-COIL DOMAIN-CONTAINING PROTEIN 87"/>
    <property type="match status" value="1"/>
</dbReference>
<feature type="region of interest" description="Disordered" evidence="1">
    <location>
        <begin position="1"/>
        <end position="57"/>
    </location>
</feature>
<proteinExistence type="predicted"/>
<evidence type="ECO:0000313" key="3">
    <source>
        <dbReference type="Proteomes" id="UP000784294"/>
    </source>
</evidence>
<sequence length="173" mass="19021">MEAELRVSAAADQEPGKVVPFRVRHSPPVGKVKSKEKNEEKRRWPVGKGSGPSMGPSYRLKSVDFSNQVEINASRKASSAGTFANDLLICWERATSLVLAREANFAKLAMFEKDASDPNRFFQSASSAGTFANGLLICWERATSLVLAREANFAKLAMFEKDASDPNRFFQSG</sequence>
<keyword evidence="3" id="KW-1185">Reference proteome</keyword>
<feature type="compositionally biased region" description="Basic and acidic residues" evidence="1">
    <location>
        <begin position="33"/>
        <end position="43"/>
    </location>
</feature>
<evidence type="ECO:0000256" key="1">
    <source>
        <dbReference type="SAM" id="MobiDB-lite"/>
    </source>
</evidence>
<dbReference type="InterPro" id="IPR037383">
    <property type="entry name" value="CCDC87"/>
</dbReference>
<dbReference type="Proteomes" id="UP000784294">
    <property type="component" value="Unassembled WGS sequence"/>
</dbReference>
<protein>
    <submittedName>
        <fullName evidence="2">Uncharacterized protein</fullName>
    </submittedName>
</protein>
<dbReference type="EMBL" id="CAAALY010279591">
    <property type="protein sequence ID" value="VEL43208.1"/>
    <property type="molecule type" value="Genomic_DNA"/>
</dbReference>
<dbReference type="OrthoDB" id="67750at2759"/>
<dbReference type="AlphaFoldDB" id="A0A3S5B8L9"/>
<dbReference type="PANTHER" id="PTHR16078">
    <property type="entry name" value="COILED-COIL DOMAIN-CONTAINING PROTEIN 87"/>
    <property type="match status" value="1"/>
</dbReference>